<organism evidence="9 10">
    <name type="scientific">Sulfuricurvum kujiense</name>
    <dbReference type="NCBI Taxonomy" id="148813"/>
    <lineage>
        <taxon>Bacteria</taxon>
        <taxon>Pseudomonadati</taxon>
        <taxon>Campylobacterota</taxon>
        <taxon>Epsilonproteobacteria</taxon>
        <taxon>Campylobacterales</taxon>
        <taxon>Sulfurimonadaceae</taxon>
        <taxon>Sulfuricurvum</taxon>
    </lineage>
</organism>
<dbReference type="NCBIfam" id="TIGR00116">
    <property type="entry name" value="tsf"/>
    <property type="match status" value="1"/>
</dbReference>
<dbReference type="Gene3D" id="1.10.8.10">
    <property type="entry name" value="DNA helicase RuvA subunit, C-terminal domain"/>
    <property type="match status" value="1"/>
</dbReference>
<comment type="function">
    <text evidence="5 6">Associates with the EF-Tu.GDP complex and induces the exchange of GDP to GTP. It remains bound to the aminoacyl-tRNA.EF-Tu.GTP complex up to the GTP hydrolysis stage on the ribosome.</text>
</comment>
<dbReference type="Gene3D" id="3.30.479.20">
    <property type="entry name" value="Elongation factor Ts, dimerisation domain"/>
    <property type="match status" value="3"/>
</dbReference>
<evidence type="ECO:0000313" key="9">
    <source>
        <dbReference type="EMBL" id="DAB38611.1"/>
    </source>
</evidence>
<feature type="domain" description="Translation elongation factor EFTs/EF1B dimerisation" evidence="8">
    <location>
        <begin position="239"/>
        <end position="337"/>
    </location>
</feature>
<dbReference type="SUPFAM" id="SSF54713">
    <property type="entry name" value="Elongation factor Ts (EF-Ts), dimerisation domain"/>
    <property type="match status" value="3"/>
</dbReference>
<evidence type="ECO:0000256" key="4">
    <source>
        <dbReference type="ARBA" id="ARBA00022917"/>
    </source>
</evidence>
<dbReference type="InterPro" id="IPR036402">
    <property type="entry name" value="EF-Ts_dimer_sf"/>
</dbReference>
<gene>
    <name evidence="5" type="primary">tsf</name>
    <name evidence="9" type="ORF">CFH83_04810</name>
</gene>
<comment type="caution">
    <text evidence="9">The sequence shown here is derived from an EMBL/GenBank/DDBJ whole genome shotgun (WGS) entry which is preliminary data.</text>
</comment>
<keyword evidence="4 5" id="KW-0648">Protein biosynthesis</keyword>
<evidence type="ECO:0000259" key="8">
    <source>
        <dbReference type="Pfam" id="PF00889"/>
    </source>
</evidence>
<dbReference type="AlphaFoldDB" id="A0A2D3WBC3"/>
<dbReference type="Pfam" id="PF00889">
    <property type="entry name" value="EF_TS"/>
    <property type="match status" value="2"/>
</dbReference>
<dbReference type="InterPro" id="IPR014039">
    <property type="entry name" value="Transl_elong_EFTs/EF1B_dimer"/>
</dbReference>
<dbReference type="PANTHER" id="PTHR11741:SF0">
    <property type="entry name" value="ELONGATION FACTOR TS, MITOCHONDRIAL"/>
    <property type="match status" value="1"/>
</dbReference>
<comment type="subcellular location">
    <subcellularLocation>
        <location evidence="5 7">Cytoplasm</location>
    </subcellularLocation>
</comment>
<proteinExistence type="inferred from homology"/>
<dbReference type="FunFam" id="1.10.8.10:FF:000001">
    <property type="entry name" value="Elongation factor Ts"/>
    <property type="match status" value="1"/>
</dbReference>
<evidence type="ECO:0000313" key="10">
    <source>
        <dbReference type="Proteomes" id="UP000228859"/>
    </source>
</evidence>
<dbReference type="GO" id="GO:0003746">
    <property type="term" value="F:translation elongation factor activity"/>
    <property type="evidence" value="ECO:0007669"/>
    <property type="project" value="UniProtKB-UniRule"/>
</dbReference>
<dbReference type="GO" id="GO:0005737">
    <property type="term" value="C:cytoplasm"/>
    <property type="evidence" value="ECO:0007669"/>
    <property type="project" value="UniProtKB-SubCell"/>
</dbReference>
<evidence type="ECO:0000256" key="6">
    <source>
        <dbReference type="RuleBase" id="RU000642"/>
    </source>
</evidence>
<dbReference type="Proteomes" id="UP000228859">
    <property type="component" value="Unassembled WGS sequence"/>
</dbReference>
<evidence type="ECO:0000256" key="7">
    <source>
        <dbReference type="RuleBase" id="RU000643"/>
    </source>
</evidence>
<dbReference type="RefSeq" id="WP_294893289.1">
    <property type="nucleotide sequence ID" value="NZ_DLUI01000071.1"/>
</dbReference>
<dbReference type="PROSITE" id="PS01127">
    <property type="entry name" value="EF_TS_2"/>
    <property type="match status" value="1"/>
</dbReference>
<dbReference type="InterPro" id="IPR009060">
    <property type="entry name" value="UBA-like_sf"/>
</dbReference>
<comment type="similarity">
    <text evidence="1 5 6">Belongs to the EF-Ts family.</text>
</comment>
<feature type="region of interest" description="Involved in Mg(2+) ion dislocation from EF-Tu" evidence="5">
    <location>
        <begin position="82"/>
        <end position="85"/>
    </location>
</feature>
<keyword evidence="3 5" id="KW-0251">Elongation factor</keyword>
<feature type="domain" description="Translation elongation factor EFTs/EF1B dimerisation" evidence="8">
    <location>
        <begin position="73"/>
        <end position="219"/>
    </location>
</feature>
<dbReference type="EMBL" id="DLUI01000071">
    <property type="protein sequence ID" value="DAB38611.1"/>
    <property type="molecule type" value="Genomic_DNA"/>
</dbReference>
<reference evidence="9 10" key="1">
    <citation type="journal article" date="2017" name="Front. Microbiol.">
        <title>Comparative Genomic Analysis of the Class Epsilonproteobacteria and Proposed Reclassification to Epsilonbacteraeota (phyl. nov.).</title>
        <authorList>
            <person name="Waite D.W."/>
            <person name="Vanwonterghem I."/>
            <person name="Rinke C."/>
            <person name="Parks D.H."/>
            <person name="Zhang Y."/>
            <person name="Takai K."/>
            <person name="Sievert S.M."/>
            <person name="Simon J."/>
            <person name="Campbell B.J."/>
            <person name="Hanson T.E."/>
            <person name="Woyke T."/>
            <person name="Klotz M.G."/>
            <person name="Hugenholtz P."/>
        </authorList>
    </citation>
    <scope>NUCLEOTIDE SEQUENCE [LARGE SCALE GENOMIC DNA]</scope>
    <source>
        <strain evidence="9">UBA12443</strain>
    </source>
</reference>
<name>A0A2D3WBC3_9BACT</name>
<keyword evidence="5" id="KW-0963">Cytoplasm</keyword>
<evidence type="ECO:0000256" key="1">
    <source>
        <dbReference type="ARBA" id="ARBA00005532"/>
    </source>
</evidence>
<dbReference type="InterPro" id="IPR018101">
    <property type="entry name" value="Transl_elong_Ts_CS"/>
</dbReference>
<dbReference type="CDD" id="cd14275">
    <property type="entry name" value="UBA_EF-Ts"/>
    <property type="match status" value="1"/>
</dbReference>
<sequence>MAEVTAAMVKDLRAATDAPMMDCKKALTECDGDMEKAKEFLRDRGMAQTAKKADRVAAEGLLGLKVSDTFASASLVEVNSETDFVAKNDGFINLVGNTAAHVFTTGVSSVEELNETAYETATFTEYFTSQVARIGEKIVVRRFATLNAGANGCVNGYVHSNGRVGVLVAAACSDAKVAEALAPMLKNVAMHAAAMKPTTLTSKDFDPAFVEAETIGRIEAIKTENEELARLKKPLKNVPQYISASQLTPEVMAAAEEAIKAKLLADGKPEKIWANIIPGSLARFVADNTTLDKELALLDQNYVMDDSMTVAEAITKEAAKHGGTAEIVEFVKYEVGEGLEKKVDNFAEEVAAQMA</sequence>
<protein>
    <recommendedName>
        <fullName evidence="2 5">Elongation factor Ts</fullName>
        <shortName evidence="5">EF-Ts</shortName>
    </recommendedName>
</protein>
<evidence type="ECO:0000256" key="3">
    <source>
        <dbReference type="ARBA" id="ARBA00022768"/>
    </source>
</evidence>
<dbReference type="SUPFAM" id="SSF46934">
    <property type="entry name" value="UBA-like"/>
    <property type="match status" value="1"/>
</dbReference>
<evidence type="ECO:0000256" key="2">
    <source>
        <dbReference type="ARBA" id="ARBA00016956"/>
    </source>
</evidence>
<dbReference type="HAMAP" id="MF_00050">
    <property type="entry name" value="EF_Ts"/>
    <property type="match status" value="1"/>
</dbReference>
<evidence type="ECO:0000256" key="5">
    <source>
        <dbReference type="HAMAP-Rule" id="MF_00050"/>
    </source>
</evidence>
<dbReference type="InterPro" id="IPR001816">
    <property type="entry name" value="Transl_elong_EFTs/EF1B"/>
</dbReference>
<accession>A0A2D3WBC3</accession>
<dbReference type="PANTHER" id="PTHR11741">
    <property type="entry name" value="ELONGATION FACTOR TS"/>
    <property type="match status" value="1"/>
</dbReference>
<dbReference type="Gene3D" id="1.10.286.20">
    <property type="match status" value="2"/>
</dbReference>